<dbReference type="AlphaFoldDB" id="A0AB40BFA7"/>
<reference evidence="5" key="2">
    <citation type="submission" date="2025-08" db="UniProtKB">
        <authorList>
            <consortium name="RefSeq"/>
        </authorList>
    </citation>
    <scope>IDENTIFICATION</scope>
</reference>
<keyword evidence="2 3" id="KW-0472">Membrane</keyword>
<dbReference type="GO" id="GO:0005886">
    <property type="term" value="C:plasma membrane"/>
    <property type="evidence" value="ECO:0007669"/>
    <property type="project" value="TreeGrafter"/>
</dbReference>
<dbReference type="PANTHER" id="PTHR31415:SF9">
    <property type="entry name" value="OS05G0367900 PROTEIN"/>
    <property type="match status" value="1"/>
</dbReference>
<accession>A0AB40BFA7</accession>
<keyword evidence="3" id="KW-1133">Transmembrane helix</keyword>
<evidence type="ECO:0000313" key="4">
    <source>
        <dbReference type="Proteomes" id="UP001515500"/>
    </source>
</evidence>
<dbReference type="GO" id="GO:0009506">
    <property type="term" value="C:plasmodesma"/>
    <property type="evidence" value="ECO:0007669"/>
    <property type="project" value="TreeGrafter"/>
</dbReference>
<evidence type="ECO:0000256" key="3">
    <source>
        <dbReference type="SAM" id="Phobius"/>
    </source>
</evidence>
<comment type="subcellular location">
    <subcellularLocation>
        <location evidence="1">Membrane</location>
    </subcellularLocation>
</comment>
<dbReference type="GeneID" id="120261959"/>
<keyword evidence="4" id="KW-1185">Reference proteome</keyword>
<organism evidence="4 5">
    <name type="scientific">Dioscorea cayennensis subsp. rotundata</name>
    <name type="common">White Guinea yam</name>
    <name type="synonym">Dioscorea rotundata</name>
    <dbReference type="NCBI Taxonomy" id="55577"/>
    <lineage>
        <taxon>Eukaryota</taxon>
        <taxon>Viridiplantae</taxon>
        <taxon>Streptophyta</taxon>
        <taxon>Embryophyta</taxon>
        <taxon>Tracheophyta</taxon>
        <taxon>Spermatophyta</taxon>
        <taxon>Magnoliopsida</taxon>
        <taxon>Liliopsida</taxon>
        <taxon>Dioscoreales</taxon>
        <taxon>Dioscoreaceae</taxon>
        <taxon>Dioscorea</taxon>
    </lineage>
</organism>
<dbReference type="PANTHER" id="PTHR31415">
    <property type="entry name" value="OS05G0367900 PROTEIN"/>
    <property type="match status" value="1"/>
</dbReference>
<evidence type="ECO:0000256" key="1">
    <source>
        <dbReference type="ARBA" id="ARBA00004370"/>
    </source>
</evidence>
<name>A0AB40BFA7_DIOCR</name>
<proteinExistence type="predicted"/>
<keyword evidence="3" id="KW-0812">Transmembrane</keyword>
<reference evidence="4" key="1">
    <citation type="submission" date="2025-05" db="UniProtKB">
        <authorList>
            <consortium name="RefSeq"/>
        </authorList>
    </citation>
    <scope>NUCLEOTIDE SEQUENCE [LARGE SCALE GENOMIC DNA]</scope>
</reference>
<feature type="transmembrane region" description="Helical" evidence="3">
    <location>
        <begin position="21"/>
        <end position="44"/>
    </location>
</feature>
<sequence length="219" mass="23778">MGNDHNCQHSRNGFTSSMGRLLCCTILTILILCGIIALILYLVYRPSKPHFAISGVAVYQLTTTSTNSTTTITTTPAATNSIISNLQFTVLSHNPNHRSSILYDHLSSYVTYRNQAITQPVSLPMLFQEKQGEVALSPVMGSFTPVPVSGDVVTGLMSDEGYGVVGLRLVIIGKLRYKSGPFRSVWYGFFVRCDVLIGLRKGCSGQVPILGAPECDVDV</sequence>
<dbReference type="RefSeq" id="XP_039125916.1">
    <property type="nucleotide sequence ID" value="XM_039269982.1"/>
</dbReference>
<protein>
    <submittedName>
        <fullName evidence="5">NDR1/HIN1-like protein 1</fullName>
    </submittedName>
</protein>
<evidence type="ECO:0000256" key="2">
    <source>
        <dbReference type="ARBA" id="ARBA00023136"/>
    </source>
</evidence>
<dbReference type="InterPro" id="IPR044839">
    <property type="entry name" value="NDR1-like"/>
</dbReference>
<dbReference type="Proteomes" id="UP001515500">
    <property type="component" value="Chromosome 1"/>
</dbReference>
<evidence type="ECO:0000313" key="5">
    <source>
        <dbReference type="RefSeq" id="XP_039125916.1"/>
    </source>
</evidence>
<dbReference type="GO" id="GO:0098542">
    <property type="term" value="P:defense response to other organism"/>
    <property type="evidence" value="ECO:0007669"/>
    <property type="project" value="InterPro"/>
</dbReference>
<gene>
    <name evidence="5" type="primary">LOC120261959</name>
</gene>